<dbReference type="PATRIC" id="fig|36849.3.peg.1240"/>
<evidence type="ECO:0000256" key="4">
    <source>
        <dbReference type="ARBA" id="ARBA00022723"/>
    </source>
</evidence>
<dbReference type="InterPro" id="IPR050157">
    <property type="entry name" value="PSI_iron-sulfur_center"/>
</dbReference>
<evidence type="ECO:0000256" key="6">
    <source>
        <dbReference type="ARBA" id="ARBA00023014"/>
    </source>
</evidence>
<keyword evidence="8" id="KW-0560">Oxidoreductase</keyword>
<evidence type="ECO:0000256" key="2">
    <source>
        <dbReference type="ARBA" id="ARBA00013529"/>
    </source>
</evidence>
<dbReference type="Pfam" id="PF04015">
    <property type="entry name" value="DUF362"/>
    <property type="match status" value="1"/>
</dbReference>
<dbReference type="Gene3D" id="3.30.70.20">
    <property type="match status" value="1"/>
</dbReference>
<dbReference type="EMBL" id="LKET01000026">
    <property type="protein sequence ID" value="KPU45269.1"/>
    <property type="molecule type" value="Genomic_DNA"/>
</dbReference>
<accession>A0A0P8WBG2</accession>
<dbReference type="STRING" id="36849.OXPF_11610"/>
<dbReference type="GO" id="GO:0046872">
    <property type="term" value="F:metal ion binding"/>
    <property type="evidence" value="ECO:0007669"/>
    <property type="project" value="UniProtKB-KW"/>
</dbReference>
<dbReference type="PROSITE" id="PS51379">
    <property type="entry name" value="4FE4S_FER_2"/>
    <property type="match status" value="2"/>
</dbReference>
<dbReference type="Proteomes" id="UP000050326">
    <property type="component" value="Unassembled WGS sequence"/>
</dbReference>
<reference evidence="8 9" key="1">
    <citation type="submission" date="2015-09" db="EMBL/GenBank/DDBJ databases">
        <title>Genome sequence of Oxobacter pfennigii DSM 3222.</title>
        <authorList>
            <person name="Poehlein A."/>
            <person name="Bengelsdorf F.R."/>
            <person name="Schiel-Bengelsdorf B."/>
            <person name="Duerre P."/>
            <person name="Daniel R."/>
        </authorList>
    </citation>
    <scope>NUCLEOTIDE SEQUENCE [LARGE SCALE GENOMIC DNA]</scope>
    <source>
        <strain evidence="8 9">DSM 3222</strain>
    </source>
</reference>
<evidence type="ECO:0000313" key="9">
    <source>
        <dbReference type="Proteomes" id="UP000050326"/>
    </source>
</evidence>
<keyword evidence="4" id="KW-0479">Metal-binding</keyword>
<dbReference type="InterPro" id="IPR017896">
    <property type="entry name" value="4Fe4S_Fe-S-bd"/>
</dbReference>
<keyword evidence="3" id="KW-0004">4Fe-4S</keyword>
<dbReference type="PANTHER" id="PTHR24960">
    <property type="entry name" value="PHOTOSYSTEM I IRON-SULFUR CENTER-RELATED"/>
    <property type="match status" value="1"/>
</dbReference>
<dbReference type="PANTHER" id="PTHR24960:SF76">
    <property type="entry name" value="4FE-4S FERREDOXIN-TYPE DOMAIN-CONTAINING PROTEIN"/>
    <property type="match status" value="1"/>
</dbReference>
<dbReference type="Pfam" id="PF13237">
    <property type="entry name" value="Fer4_10"/>
    <property type="match status" value="1"/>
</dbReference>
<protein>
    <recommendedName>
        <fullName evidence="2">Ferredoxin</fullName>
    </recommendedName>
</protein>
<dbReference type="OrthoDB" id="9807879at2"/>
<keyword evidence="5" id="KW-0408">Iron</keyword>
<dbReference type="InterPro" id="IPR007160">
    <property type="entry name" value="DUF362"/>
</dbReference>
<sequence length="379" mass="41735">MSKVSLVECKNYDMDYVSKGIDETFNNLGGINKFINPGDKVFLKLNLVMKKNPEDAATTHPAIVEAVAKKLIGAGAKVIIGDSPGGPYNKVILQSLYRACGIEAAAKQSGAELNYDCSSEEYNHSEAVAVKRLTLIKPMMDCDKIITLSKLKTHGMVLYTGAVKVMFGAIPGVLKAEYHYKMPDIKNFSNMLVDICTLTKPVLSIIDGIYGMEGEGPTAGAPIHSGILIASENPYEADVSGAYLIGVNPLDVPTIQRCRERNIVSGNIKDIEVIGVNLDDMRKRYKVPDIRTVNFSGKIPKPLERLMSRHVLPRPVFSQEVCIGCSNCKQSCPPGAITMENGRPRVDLYKCIRCFCCQELCPHKAIEIKRPWILRKLVK</sequence>
<dbReference type="SUPFAM" id="SSF54862">
    <property type="entry name" value="4Fe-4S ferredoxins"/>
    <property type="match status" value="1"/>
</dbReference>
<evidence type="ECO:0000256" key="3">
    <source>
        <dbReference type="ARBA" id="ARBA00022485"/>
    </source>
</evidence>
<name>A0A0P8WBG2_9CLOT</name>
<dbReference type="InterPro" id="IPR017900">
    <property type="entry name" value="4Fe4S_Fe_S_CS"/>
</dbReference>
<dbReference type="AlphaFoldDB" id="A0A0P8WBG2"/>
<evidence type="ECO:0000259" key="7">
    <source>
        <dbReference type="PROSITE" id="PS51379"/>
    </source>
</evidence>
<dbReference type="RefSeq" id="WP_054874257.1">
    <property type="nucleotide sequence ID" value="NZ_LKET01000026.1"/>
</dbReference>
<feature type="domain" description="4Fe-4S ferredoxin-type" evidence="7">
    <location>
        <begin position="343"/>
        <end position="371"/>
    </location>
</feature>
<organism evidence="8 9">
    <name type="scientific">Oxobacter pfennigii</name>
    <dbReference type="NCBI Taxonomy" id="36849"/>
    <lineage>
        <taxon>Bacteria</taxon>
        <taxon>Bacillati</taxon>
        <taxon>Bacillota</taxon>
        <taxon>Clostridia</taxon>
        <taxon>Eubacteriales</taxon>
        <taxon>Clostridiaceae</taxon>
        <taxon>Oxobacter</taxon>
    </lineage>
</organism>
<keyword evidence="6" id="KW-0411">Iron-sulfur</keyword>
<dbReference type="GO" id="GO:0016491">
    <property type="term" value="F:oxidoreductase activity"/>
    <property type="evidence" value="ECO:0007669"/>
    <property type="project" value="UniProtKB-KW"/>
</dbReference>
<comment type="function">
    <text evidence="1">Ferredoxins are iron-sulfur proteins that transfer electrons in a wide variety of metabolic reactions.</text>
</comment>
<proteinExistence type="predicted"/>
<feature type="domain" description="4Fe-4S ferredoxin-type" evidence="7">
    <location>
        <begin position="313"/>
        <end position="342"/>
    </location>
</feature>
<keyword evidence="9" id="KW-1185">Reference proteome</keyword>
<evidence type="ECO:0000256" key="5">
    <source>
        <dbReference type="ARBA" id="ARBA00023004"/>
    </source>
</evidence>
<evidence type="ECO:0000256" key="1">
    <source>
        <dbReference type="ARBA" id="ARBA00003532"/>
    </source>
</evidence>
<evidence type="ECO:0000313" key="8">
    <source>
        <dbReference type="EMBL" id="KPU45269.1"/>
    </source>
</evidence>
<comment type="caution">
    <text evidence="8">The sequence shown here is derived from an EMBL/GenBank/DDBJ whole genome shotgun (WGS) entry which is preliminary data.</text>
</comment>
<gene>
    <name evidence="8" type="primary">nuoI</name>
    <name evidence="8" type="ORF">OXPF_11610</name>
</gene>
<dbReference type="GO" id="GO:0051539">
    <property type="term" value="F:4 iron, 4 sulfur cluster binding"/>
    <property type="evidence" value="ECO:0007669"/>
    <property type="project" value="UniProtKB-KW"/>
</dbReference>
<dbReference type="PROSITE" id="PS00198">
    <property type="entry name" value="4FE4S_FER_1"/>
    <property type="match status" value="2"/>
</dbReference>